<feature type="domain" description="HAMP" evidence="7">
    <location>
        <begin position="674"/>
        <end position="726"/>
    </location>
</feature>
<comment type="subcellular location">
    <subcellularLocation>
        <location evidence="1">Membrane</location>
    </subcellularLocation>
</comment>
<evidence type="ECO:0000259" key="5">
    <source>
        <dbReference type="PROSITE" id="PS50111"/>
    </source>
</evidence>
<dbReference type="Pfam" id="PF13426">
    <property type="entry name" value="PAS_9"/>
    <property type="match status" value="2"/>
</dbReference>
<evidence type="ECO:0000313" key="9">
    <source>
        <dbReference type="Proteomes" id="UP000002931"/>
    </source>
</evidence>
<feature type="domain" description="Methyl-accepting transducer" evidence="5">
    <location>
        <begin position="731"/>
        <end position="960"/>
    </location>
</feature>
<keyword evidence="4" id="KW-0807">Transducer</keyword>
<dbReference type="PROSITE" id="PS50113">
    <property type="entry name" value="PAC"/>
    <property type="match status" value="1"/>
</dbReference>
<dbReference type="RefSeq" id="WP_008335156.1">
    <property type="nucleotide sequence ID" value="NZ_CH902578.1"/>
</dbReference>
<feature type="domain" description="HAMP" evidence="7">
    <location>
        <begin position="368"/>
        <end position="421"/>
    </location>
</feature>
<keyword evidence="9" id="KW-1185">Reference proteome</keyword>
<organism evidence="8 9">
    <name type="scientific">Maritimibacter alkaliphilus HTCC2654</name>
    <dbReference type="NCBI Taxonomy" id="314271"/>
    <lineage>
        <taxon>Bacteria</taxon>
        <taxon>Pseudomonadati</taxon>
        <taxon>Pseudomonadota</taxon>
        <taxon>Alphaproteobacteria</taxon>
        <taxon>Rhodobacterales</taxon>
        <taxon>Roseobacteraceae</taxon>
        <taxon>Maritimibacter</taxon>
    </lineage>
</organism>
<dbReference type="Proteomes" id="UP000002931">
    <property type="component" value="Unassembled WGS sequence"/>
</dbReference>
<dbReference type="SUPFAM" id="SSF158472">
    <property type="entry name" value="HAMP domain-like"/>
    <property type="match status" value="1"/>
</dbReference>
<dbReference type="HOGENOM" id="CLU_000445_107_19_5"/>
<dbReference type="PROSITE" id="PS50885">
    <property type="entry name" value="HAMP"/>
    <property type="match status" value="2"/>
</dbReference>
<accession>A3VAY3</accession>
<dbReference type="InterPro" id="IPR000014">
    <property type="entry name" value="PAS"/>
</dbReference>
<feature type="domain" description="PAC" evidence="6">
    <location>
        <begin position="615"/>
        <end position="667"/>
    </location>
</feature>
<dbReference type="CDD" id="cd11386">
    <property type="entry name" value="MCP_signal"/>
    <property type="match status" value="1"/>
</dbReference>
<dbReference type="PANTHER" id="PTHR43531:SF11">
    <property type="entry name" value="METHYL-ACCEPTING CHEMOTAXIS PROTEIN 3"/>
    <property type="match status" value="1"/>
</dbReference>
<dbReference type="EMBL" id="AAMT01000001">
    <property type="protein sequence ID" value="EAQ15074.1"/>
    <property type="molecule type" value="Genomic_DNA"/>
</dbReference>
<dbReference type="eggNOG" id="COG0840">
    <property type="taxonomic scope" value="Bacteria"/>
</dbReference>
<dbReference type="Pfam" id="PF00015">
    <property type="entry name" value="MCPsignal"/>
    <property type="match status" value="1"/>
</dbReference>
<dbReference type="AlphaFoldDB" id="A3VAY3"/>
<dbReference type="STRING" id="314271.RB2654_20863"/>
<evidence type="ECO:0000256" key="4">
    <source>
        <dbReference type="PROSITE-ProRule" id="PRU00284"/>
    </source>
</evidence>
<evidence type="ECO:0000259" key="6">
    <source>
        <dbReference type="PROSITE" id="PS50113"/>
    </source>
</evidence>
<dbReference type="SUPFAM" id="SSF58104">
    <property type="entry name" value="Methyl-accepting chemotaxis protein (MCP) signaling domain"/>
    <property type="match status" value="1"/>
</dbReference>
<evidence type="ECO:0000256" key="2">
    <source>
        <dbReference type="ARBA" id="ARBA00022500"/>
    </source>
</evidence>
<dbReference type="Gene3D" id="3.30.450.20">
    <property type="entry name" value="PAS domain"/>
    <property type="match status" value="2"/>
</dbReference>
<dbReference type="CDD" id="cd00130">
    <property type="entry name" value="PAS"/>
    <property type="match status" value="1"/>
</dbReference>
<dbReference type="SUPFAM" id="SSF55785">
    <property type="entry name" value="PYP-like sensor domain (PAS domain)"/>
    <property type="match status" value="2"/>
</dbReference>
<dbReference type="CDD" id="cd18774">
    <property type="entry name" value="PDC2_HK_sensor"/>
    <property type="match status" value="1"/>
</dbReference>
<dbReference type="OrthoDB" id="354287at2"/>
<gene>
    <name evidence="8" type="ORF">RB2654_20863</name>
</gene>
<dbReference type="GO" id="GO:0007165">
    <property type="term" value="P:signal transduction"/>
    <property type="evidence" value="ECO:0007669"/>
    <property type="project" value="UniProtKB-KW"/>
</dbReference>
<evidence type="ECO:0000313" key="8">
    <source>
        <dbReference type="EMBL" id="EAQ15074.1"/>
    </source>
</evidence>
<dbReference type="SMART" id="SM00283">
    <property type="entry name" value="MA"/>
    <property type="match status" value="1"/>
</dbReference>
<dbReference type="Gene3D" id="1.10.287.950">
    <property type="entry name" value="Methyl-accepting chemotaxis protein"/>
    <property type="match status" value="1"/>
</dbReference>
<dbReference type="FunFam" id="1.10.287.950:FF:000001">
    <property type="entry name" value="Methyl-accepting chemotaxis sensory transducer"/>
    <property type="match status" value="1"/>
</dbReference>
<keyword evidence="2" id="KW-0145">Chemotaxis</keyword>
<dbReference type="InterPro" id="IPR004089">
    <property type="entry name" value="MCPsignal_dom"/>
</dbReference>
<sequence length="1026" mass="108641">MRFLNNLSISKKMPIIMVLLVFLSASVSGVLQGTEQKAALLDGATAQLEAIVDTRAELMAQATLNAVLHLDGLVEGPATAAQIAALLNGVAMLGADAKARLTEAFVTANPYPEGERAELLEPAAAGLWAYGGAHKVFHPQARTFASHYDFLDVFVVAPDGRVIYSMNKGPDYATNLVTDGQSDSILAQTFQTAIAAGARAAEVPVGGRFGSFHGDVATFIMRGVTGEDGSILAYLAVQPDTQVFSTIANDPNGLGETGIVFVVGEDGTFRSRSRFDAGYAVTDPVAAGPQIDAVLGGGTGAQPGTGQAGQPALIAYRPLGGATPGWGVVAEKDMAEILAPARDLMIQMAIQQGLVILGVSIVAVLFSASLARPLRRVTGAMAEISEGALDTRVPDVARRDEVGQIANALERFRVGLIENEKRRFEGNFRSAAFDNSSSAIMMTGLDQTVMHVNASLSNMLKRYDTAFRATVPGFSSDEIVGRSIHDFHPPAIENRVETLLRDPANLPYSADIAFGDVRITLTITAVYDIAGKHIGFVTEWTDVTEGYMNRALLRAMEANQVKVEFTAEGHLQRANDVFATTMGASTPVDARYRTVEDLSPALGETLEKVRAGEAVYGRFELDRPDGTRAMIDGSFAPVNDGNGRLMRIVLVGNDVTEATLAMRDSEEKRLEMQENQARVVDALREGLEALAEGDLMTRIDEAFTEDYEQLRNDFNKAADKLLEAMCGVIENADLITGEAAEISTAADDLSARTEKQAATLEETASALDQLTSSVRSAADGATHANEIVDKARENAEASGEVVREAVTAMGEIENSSTQISKITGVIDDIAFQTNLLALNAGVEAARAGEAGRGFAVVASEVRALAQRSSDAAREINELISASGGQVKRGVDLVGQAGEALKGIVESVSEISKHVSEIAVSSREQSSGLAEINAAVNQLDEVTQQNAAMFEQTTAASHALTREAETLARTMGRFQTGAPAREAAAPVAFTTKRDTAPARPPASATRAITTTATAVAQAPDDDGWDEF</sequence>
<dbReference type="InterPro" id="IPR000700">
    <property type="entry name" value="PAS-assoc_C"/>
</dbReference>
<comment type="similarity">
    <text evidence="3">Belongs to the methyl-accepting chemotaxis (MCP) protein family.</text>
</comment>
<evidence type="ECO:0000259" key="7">
    <source>
        <dbReference type="PROSITE" id="PS50885"/>
    </source>
</evidence>
<proteinExistence type="inferred from homology"/>
<dbReference type="Gene3D" id="6.10.340.10">
    <property type="match status" value="1"/>
</dbReference>
<dbReference type="PROSITE" id="PS50111">
    <property type="entry name" value="CHEMOTAXIS_TRANSDUC_2"/>
    <property type="match status" value="1"/>
</dbReference>
<dbReference type="InterPro" id="IPR003660">
    <property type="entry name" value="HAMP_dom"/>
</dbReference>
<reference evidence="8 9" key="1">
    <citation type="journal article" date="2010" name="J. Bacteriol.">
        <title>Genome sequences of Pelagibaca bermudensis HTCC2601T and Maritimibacter alkaliphilus HTCC2654T, the type strains of two marine Roseobacter genera.</title>
        <authorList>
            <person name="Thrash J.C."/>
            <person name="Cho J.C."/>
            <person name="Ferriera S."/>
            <person name="Johnson J."/>
            <person name="Vergin K.L."/>
            <person name="Giovannoni S.J."/>
        </authorList>
    </citation>
    <scope>NUCLEOTIDE SEQUENCE [LARGE SCALE GENOMIC DNA]</scope>
    <source>
        <strain evidence="8 9">HTCC2654</strain>
    </source>
</reference>
<evidence type="ECO:0000256" key="3">
    <source>
        <dbReference type="ARBA" id="ARBA00029447"/>
    </source>
</evidence>
<comment type="caution">
    <text evidence="8">The sequence shown here is derived from an EMBL/GenBank/DDBJ whole genome shotgun (WGS) entry which is preliminary data.</text>
</comment>
<dbReference type="InterPro" id="IPR035965">
    <property type="entry name" value="PAS-like_dom_sf"/>
</dbReference>
<dbReference type="GO" id="GO:0016020">
    <property type="term" value="C:membrane"/>
    <property type="evidence" value="ECO:0007669"/>
    <property type="project" value="UniProtKB-SubCell"/>
</dbReference>
<dbReference type="SMART" id="SM00304">
    <property type="entry name" value="HAMP"/>
    <property type="match status" value="2"/>
</dbReference>
<dbReference type="Pfam" id="PF00672">
    <property type="entry name" value="HAMP"/>
    <property type="match status" value="1"/>
</dbReference>
<protein>
    <submittedName>
        <fullName evidence="8">Methyl-accepting chemotaxis protein McpD</fullName>
    </submittedName>
</protein>
<dbReference type="GO" id="GO:0006935">
    <property type="term" value="P:chemotaxis"/>
    <property type="evidence" value="ECO:0007669"/>
    <property type="project" value="UniProtKB-KW"/>
</dbReference>
<name>A3VAY3_9RHOB</name>
<dbReference type="CDD" id="cd06225">
    <property type="entry name" value="HAMP"/>
    <property type="match status" value="1"/>
</dbReference>
<dbReference type="PANTHER" id="PTHR43531">
    <property type="entry name" value="PROTEIN ICFG"/>
    <property type="match status" value="1"/>
</dbReference>
<dbReference type="InterPro" id="IPR051310">
    <property type="entry name" value="MCP_chemotaxis"/>
</dbReference>
<evidence type="ECO:0000256" key="1">
    <source>
        <dbReference type="ARBA" id="ARBA00004370"/>
    </source>
</evidence>